<name>A0A6S6S7H5_9BACT</name>
<gene>
    <name evidence="1" type="ORF">HELGO_WM10265</name>
</gene>
<sequence>MIIECKYDEKYNCIVASNNKHRLDIFEKFD</sequence>
<accession>A0A6S6S7H5</accession>
<evidence type="ECO:0000313" key="1">
    <source>
        <dbReference type="EMBL" id="CAA6801407.1"/>
    </source>
</evidence>
<dbReference type="AlphaFoldDB" id="A0A6S6S7H5"/>
<organism evidence="1">
    <name type="scientific">uncultured Sulfurovum sp</name>
    <dbReference type="NCBI Taxonomy" id="269237"/>
    <lineage>
        <taxon>Bacteria</taxon>
        <taxon>Pseudomonadati</taxon>
        <taxon>Campylobacterota</taxon>
        <taxon>Epsilonproteobacteria</taxon>
        <taxon>Campylobacterales</taxon>
        <taxon>Sulfurovaceae</taxon>
        <taxon>Sulfurovum</taxon>
        <taxon>environmental samples</taxon>
    </lineage>
</organism>
<protein>
    <submittedName>
        <fullName evidence="1">Uncharacterized protein</fullName>
    </submittedName>
</protein>
<reference evidence="1" key="1">
    <citation type="submission" date="2020-01" db="EMBL/GenBank/DDBJ databases">
        <authorList>
            <person name="Meier V. D."/>
            <person name="Meier V D."/>
        </authorList>
    </citation>
    <scope>NUCLEOTIDE SEQUENCE</scope>
    <source>
        <strain evidence="1">HLG_WM_MAG_05</strain>
    </source>
</reference>
<dbReference type="EMBL" id="CACVAU010000003">
    <property type="protein sequence ID" value="CAA6801407.1"/>
    <property type="molecule type" value="Genomic_DNA"/>
</dbReference>
<proteinExistence type="predicted"/>